<dbReference type="GO" id="GO:0016757">
    <property type="term" value="F:glycosyltransferase activity"/>
    <property type="evidence" value="ECO:0007669"/>
    <property type="project" value="InterPro"/>
</dbReference>
<dbReference type="PANTHER" id="PTHR45947:SF3">
    <property type="entry name" value="SULFOQUINOVOSYL TRANSFERASE SQD2"/>
    <property type="match status" value="1"/>
</dbReference>
<dbReference type="AlphaFoldDB" id="A0A0G2Z8U9"/>
<evidence type="ECO:0000259" key="1">
    <source>
        <dbReference type="Pfam" id="PF00534"/>
    </source>
</evidence>
<dbReference type="STRING" id="1330330.IX53_09490"/>
<keyword evidence="4" id="KW-1185">Reference proteome</keyword>
<dbReference type="Proteomes" id="UP000035159">
    <property type="component" value="Chromosome"/>
</dbReference>
<dbReference type="SUPFAM" id="SSF53756">
    <property type="entry name" value="UDP-Glycosyltransferase/glycogen phosphorylase"/>
    <property type="match status" value="1"/>
</dbReference>
<dbReference type="Pfam" id="PF13439">
    <property type="entry name" value="Glyco_transf_4"/>
    <property type="match status" value="1"/>
</dbReference>
<dbReference type="Gene3D" id="3.40.50.2000">
    <property type="entry name" value="Glycogen Phosphorylase B"/>
    <property type="match status" value="2"/>
</dbReference>
<dbReference type="InterPro" id="IPR001296">
    <property type="entry name" value="Glyco_trans_1"/>
</dbReference>
<dbReference type="InterPro" id="IPR028098">
    <property type="entry name" value="Glyco_trans_4-like_N"/>
</dbReference>
<dbReference type="Pfam" id="PF00534">
    <property type="entry name" value="Glycos_transf_1"/>
    <property type="match status" value="1"/>
</dbReference>
<sequence>MRIAMFTDTYEPQVNGVVTMVRLLKEQLVAAGHDVFIFTVSHPKAKLEEGVFRYRSYQFPWEKQHRVASPMVFREAEEKVLELKVDLIHTHTMIVMGYIGNIIAGRRGIPSINTYHTLMEDYVHYIPFFNNFLKELVIDQTKRFCNKHNAVIVPSEKVKKLLKNYGVSTEIEVIPNGIELNHFGKRCSEQEKQSFRTRWGIPKDAAVMVFVGRLGKEKGVEFLIDNFAKIEKKYPNTYLMIVGDGPEKKNLISQAKTLKLQKKVIFTGYLKWPEEVSLAYQAGDFFVIASHTETFGVVLVEAMANGIPVVAYHDEAFDNIVVDGLNGYLVEQKEELYKGMDLLLSSRELRKKLGDTAREMAKKFSIENHVNRVLQLYQHVIGEK</sequence>
<organism evidence="3 4">
    <name type="scientific">Kosmotoga pacifica</name>
    <dbReference type="NCBI Taxonomy" id="1330330"/>
    <lineage>
        <taxon>Bacteria</taxon>
        <taxon>Thermotogati</taxon>
        <taxon>Thermotogota</taxon>
        <taxon>Thermotogae</taxon>
        <taxon>Kosmotogales</taxon>
        <taxon>Kosmotogaceae</taxon>
        <taxon>Kosmotoga</taxon>
    </lineage>
</organism>
<name>A0A0G2Z8U9_9BACT</name>
<dbReference type="KEGG" id="kpf:IX53_09490"/>
<dbReference type="RefSeq" id="WP_047755155.1">
    <property type="nucleotide sequence ID" value="NZ_CAJUHA010000001.1"/>
</dbReference>
<dbReference type="PANTHER" id="PTHR45947">
    <property type="entry name" value="SULFOQUINOVOSYL TRANSFERASE SQD2"/>
    <property type="match status" value="1"/>
</dbReference>
<gene>
    <name evidence="3" type="ORF">IX53_09490</name>
</gene>
<feature type="domain" description="Glycosyl transferase family 1" evidence="1">
    <location>
        <begin position="193"/>
        <end position="360"/>
    </location>
</feature>
<dbReference type="OrthoDB" id="9802525at2"/>
<dbReference type="CDD" id="cd03817">
    <property type="entry name" value="GT4_UGDG-like"/>
    <property type="match status" value="1"/>
</dbReference>
<dbReference type="EMBL" id="CP011232">
    <property type="protein sequence ID" value="AKI98020.1"/>
    <property type="molecule type" value="Genomic_DNA"/>
</dbReference>
<feature type="domain" description="Glycosyltransferase subfamily 4-like N-terminal" evidence="2">
    <location>
        <begin position="14"/>
        <end position="181"/>
    </location>
</feature>
<keyword evidence="3" id="KW-0808">Transferase</keyword>
<accession>A0A0G2Z8U9</accession>
<reference evidence="3 4" key="1">
    <citation type="submission" date="2015-04" db="EMBL/GenBank/DDBJ databases">
        <title>Complete Genome Sequence of Kosmotoga pacifica SLHLJ1.</title>
        <authorList>
            <person name="Jiang L.J."/>
            <person name="Shao Z.Z."/>
            <person name="Jebbar M."/>
        </authorList>
    </citation>
    <scope>NUCLEOTIDE SEQUENCE [LARGE SCALE GENOMIC DNA]</scope>
    <source>
        <strain evidence="3 4">SLHLJ1</strain>
    </source>
</reference>
<evidence type="ECO:0000313" key="4">
    <source>
        <dbReference type="Proteomes" id="UP000035159"/>
    </source>
</evidence>
<dbReference type="InterPro" id="IPR050194">
    <property type="entry name" value="Glycosyltransferase_grp1"/>
</dbReference>
<dbReference type="PATRIC" id="fig|1330330.3.peg.1933"/>
<evidence type="ECO:0000259" key="2">
    <source>
        <dbReference type="Pfam" id="PF13439"/>
    </source>
</evidence>
<evidence type="ECO:0000313" key="3">
    <source>
        <dbReference type="EMBL" id="AKI98020.1"/>
    </source>
</evidence>
<protein>
    <submittedName>
        <fullName evidence="3">Glycosyl transferase family 1</fullName>
    </submittedName>
</protein>
<proteinExistence type="predicted"/>